<evidence type="ECO:0000256" key="4">
    <source>
        <dbReference type="ARBA" id="ARBA00023136"/>
    </source>
</evidence>
<comment type="caution">
    <text evidence="6">The sequence shown here is derived from an EMBL/GenBank/DDBJ whole genome shotgun (WGS) entry which is preliminary data.</text>
</comment>
<comment type="subcellular location">
    <subcellularLocation>
        <location evidence="1">Membrane</location>
        <topology evidence="1">Single-pass membrane protein</topology>
    </subcellularLocation>
</comment>
<dbReference type="EMBL" id="JACIBV010000001">
    <property type="protein sequence ID" value="MBB3726702.1"/>
    <property type="molecule type" value="Genomic_DNA"/>
</dbReference>
<proteinExistence type="predicted"/>
<dbReference type="PANTHER" id="PTHR30168">
    <property type="entry name" value="PUTATIVE MEMBRANE PROTEIN YPFJ"/>
    <property type="match status" value="1"/>
</dbReference>
<protein>
    <recommendedName>
        <fullName evidence="8">YpfJ protein, zinc metalloprotease superfamily</fullName>
    </recommendedName>
</protein>
<evidence type="ECO:0000256" key="3">
    <source>
        <dbReference type="ARBA" id="ARBA00022989"/>
    </source>
</evidence>
<dbReference type="PANTHER" id="PTHR30168:SF0">
    <property type="entry name" value="INNER MEMBRANE PROTEIN"/>
    <property type="match status" value="1"/>
</dbReference>
<dbReference type="GO" id="GO:0016020">
    <property type="term" value="C:membrane"/>
    <property type="evidence" value="ECO:0007669"/>
    <property type="project" value="UniProtKB-SubCell"/>
</dbReference>
<accession>A0A7W5UXS6</accession>
<dbReference type="Proteomes" id="UP000579945">
    <property type="component" value="Unassembled WGS sequence"/>
</dbReference>
<keyword evidence="7" id="KW-1185">Reference proteome</keyword>
<evidence type="ECO:0000256" key="2">
    <source>
        <dbReference type="ARBA" id="ARBA00022692"/>
    </source>
</evidence>
<keyword evidence="2" id="KW-0812">Transmembrane</keyword>
<evidence type="ECO:0000256" key="5">
    <source>
        <dbReference type="SAM" id="SignalP"/>
    </source>
</evidence>
<dbReference type="GeneID" id="95389050"/>
<evidence type="ECO:0000256" key="1">
    <source>
        <dbReference type="ARBA" id="ARBA00004167"/>
    </source>
</evidence>
<organism evidence="6 7">
    <name type="scientific">Nonomuraea dietziae</name>
    <dbReference type="NCBI Taxonomy" id="65515"/>
    <lineage>
        <taxon>Bacteria</taxon>
        <taxon>Bacillati</taxon>
        <taxon>Actinomycetota</taxon>
        <taxon>Actinomycetes</taxon>
        <taxon>Streptosporangiales</taxon>
        <taxon>Streptosporangiaceae</taxon>
        <taxon>Nonomuraea</taxon>
    </lineage>
</organism>
<sequence length="265" mass="29192">MRFPFLGAAATVVLAVLLVGGTAVPASAASGAYPIKGPRLTKNTLYGGGPLKASSCPERAITADDRASARRYVMGVYECLNNSWGERFAAMGVKFTRPGISFTTRPTATFCDEKVGDAAGVYCTPERRFTIVLDKKALEYPYDLFLFDTVAHEYAHHVQNLTGITRAFEYEPFSGRKEELEQTRRFELQAECLAGVFIGSVWDSLDRTDADWQELLLIDRQSGDEVSKVRDHGKGRNIADWLDRGFRTADPASCNTWTAPASKVS</sequence>
<name>A0A7W5UXS6_9ACTN</name>
<dbReference type="AlphaFoldDB" id="A0A7W5UXS6"/>
<keyword evidence="5" id="KW-0732">Signal</keyword>
<evidence type="ECO:0000313" key="6">
    <source>
        <dbReference type="EMBL" id="MBB3726702.1"/>
    </source>
</evidence>
<dbReference type="RefSeq" id="WP_183646323.1">
    <property type="nucleotide sequence ID" value="NZ_JACIBV010000001.1"/>
</dbReference>
<evidence type="ECO:0008006" key="8">
    <source>
        <dbReference type="Google" id="ProtNLM"/>
    </source>
</evidence>
<dbReference type="InterPro" id="IPR007343">
    <property type="entry name" value="Uncharacterised_pept_Zn_put"/>
</dbReference>
<dbReference type="Pfam" id="PF04228">
    <property type="entry name" value="Zn_peptidase"/>
    <property type="match status" value="1"/>
</dbReference>
<gene>
    <name evidence="6" type="ORF">FHR33_002562</name>
</gene>
<evidence type="ECO:0000313" key="7">
    <source>
        <dbReference type="Proteomes" id="UP000579945"/>
    </source>
</evidence>
<reference evidence="6 7" key="1">
    <citation type="submission" date="2020-08" db="EMBL/GenBank/DDBJ databases">
        <title>Sequencing the genomes of 1000 actinobacteria strains.</title>
        <authorList>
            <person name="Klenk H.-P."/>
        </authorList>
    </citation>
    <scope>NUCLEOTIDE SEQUENCE [LARGE SCALE GENOMIC DNA]</scope>
    <source>
        <strain evidence="6 7">DSM 44320</strain>
    </source>
</reference>
<keyword evidence="4" id="KW-0472">Membrane</keyword>
<feature type="signal peptide" evidence="5">
    <location>
        <begin position="1"/>
        <end position="28"/>
    </location>
</feature>
<keyword evidence="3" id="KW-1133">Transmembrane helix</keyword>
<feature type="chain" id="PRO_5031239117" description="YpfJ protein, zinc metalloprotease superfamily" evidence="5">
    <location>
        <begin position="29"/>
        <end position="265"/>
    </location>
</feature>